<dbReference type="InterPro" id="IPR033803">
    <property type="entry name" value="CBD-like_Golvesin-Xly"/>
</dbReference>
<dbReference type="Proteomes" id="UP000190774">
    <property type="component" value="Unassembled WGS sequence"/>
</dbReference>
<dbReference type="Pfam" id="PF13088">
    <property type="entry name" value="BNR_2"/>
    <property type="match status" value="1"/>
</dbReference>
<dbReference type="EMBL" id="FUYE01000010">
    <property type="protein sequence ID" value="SKB00457.1"/>
    <property type="molecule type" value="Genomic_DNA"/>
</dbReference>
<dbReference type="InterPro" id="IPR011040">
    <property type="entry name" value="Sialidase"/>
</dbReference>
<dbReference type="GO" id="GO:0051539">
    <property type="term" value="F:4 iron, 4 sulfur cluster binding"/>
    <property type="evidence" value="ECO:0007669"/>
    <property type="project" value="UniProtKB-KW"/>
</dbReference>
<feature type="domain" description="Golvesin/Xly CBD-like" evidence="7">
    <location>
        <begin position="431"/>
        <end position="552"/>
    </location>
</feature>
<evidence type="ECO:0000256" key="3">
    <source>
        <dbReference type="ARBA" id="ARBA00023002"/>
    </source>
</evidence>
<evidence type="ECO:0000313" key="9">
    <source>
        <dbReference type="Proteomes" id="UP000190774"/>
    </source>
</evidence>
<evidence type="ECO:0000256" key="1">
    <source>
        <dbReference type="ARBA" id="ARBA00022485"/>
    </source>
</evidence>
<evidence type="ECO:0000259" key="7">
    <source>
        <dbReference type="Pfam" id="PF25275"/>
    </source>
</evidence>
<evidence type="ECO:0000259" key="6">
    <source>
        <dbReference type="Pfam" id="PF13088"/>
    </source>
</evidence>
<evidence type="ECO:0000313" key="8">
    <source>
        <dbReference type="EMBL" id="SKB00457.1"/>
    </source>
</evidence>
<evidence type="ECO:0000256" key="4">
    <source>
        <dbReference type="ARBA" id="ARBA00023004"/>
    </source>
</evidence>
<dbReference type="Gene3D" id="3.50.50.60">
    <property type="entry name" value="FAD/NAD(P)-binding domain"/>
    <property type="match status" value="1"/>
</dbReference>
<dbReference type="InterPro" id="IPR039650">
    <property type="entry name" value="HdrA-like"/>
</dbReference>
<sequence length="1210" mass="131971">MAKSSSGSTVTAVLTEGFTESLRHCTDTNLLLTRTMFRFSTLFVTALGLIAGHLTGADHPLLVDLSKDTSRHVIVAQGTPEIYQGHPTTVLLPDGKTMYCVWTYGHGGGCGPMKRSEDGGQTWSELLPVPENWATTRNCPALYWLTDPQGVSRLFVFAGQGPGGTRHPDNGGMHQAYSLDQGKTWTEMKANGLDCVMPFCTITPVDGGKRLIGLSNIRRPGETKDPRSNIVTQSESLDGGLTWSPWRVLVDLGDLKPCEPEVVRSPDGKQLLCLIRENIRTHGSHFITSDDEGRTWSDVKTLPPGLHGDRHKAKYAPDGRLVVTFRDMGASSPTRNHFVAWVGRYEDIISGKDGEYKIKLLHSHARSDCGYPGLEVLPDGTFVATTYVKYREGPDKHSVVSTRFQLKETDAMEKTTGISQAKVAGILLDDDQARYEGQWITGGSKIGFLTGTGYQATTQDGSATFTPDIPADGRYEVRLLYVASSNRSSKVEILIQDAQGEKKVTLNQREECLEEGIPHSLGVFEFVKGKKATIRILSKAKSGYAVVDGLQIVPEAEAKVERNTRADAGFSLQSSTSVQPPVEVKIPAPMLLKSAAAPDVVNGQSYDLVVIGGTPGGIATAVRAAREGLSVLLVNHTQHLGGFITSGAGGWEAPYDGLRSPLYAEMLRGISTYYRETYGEKSPQYLASMPSATSRAHIDRPKVEPRIAEMLFNQMVEKEKNLTVLLGHIVTQAEREGSLLKSVTLQALHGNGKDVVKVRAKIFADGMYEGDLIAAAGVKSQIGREARSQYNEPHAGVIYTAEREKAPGQRGFPKDADEGRLNIRYNSHATAEILEGPDSGEADGSVMAYNYRLILTRDPANRIMVTKPANYDDAMAKSAGGGGFVPNLPNGKVAWNGGRLIGPQNDYPAADWPTREAISKRYLEAMLMRLWWMQNDPEASEKERKQFAGYGLAADEFPDNHHVPYEIYVREARRLVGRSVFTEHDNKVADGIGRTPIHADSIAITDWPVDSVACLDRSVPGGHDDGIFFLAEESRPAQVPYRCLLAQEVDNLLVPVPLSASHVGWGSIRLEPVWMQAGEAAGFAAALATQNSTTPAKLDPDLLMRKLASSHVMISFFNDVDVTSDDPRVAAAQYFGTQGFFSTYDARLDAPLSEALKTVWLEGFESLKQGSLDPMVLARKVHAAEKQTAAANSETRGDFLAGLWRSLAKR</sequence>
<feature type="domain" description="Sialidase" evidence="6">
    <location>
        <begin position="115"/>
        <end position="380"/>
    </location>
</feature>
<keyword evidence="1" id="KW-0004">4Fe-4S</keyword>
<dbReference type="InterPro" id="IPR036188">
    <property type="entry name" value="FAD/NAD-bd_sf"/>
</dbReference>
<keyword evidence="2" id="KW-0479">Metal-binding</keyword>
<dbReference type="Pfam" id="PF12831">
    <property type="entry name" value="FAD_oxidored"/>
    <property type="match status" value="1"/>
</dbReference>
<organism evidence="8 9">
    <name type="scientific">Prosthecobacter debontii</name>
    <dbReference type="NCBI Taxonomy" id="48467"/>
    <lineage>
        <taxon>Bacteria</taxon>
        <taxon>Pseudomonadati</taxon>
        <taxon>Verrucomicrobiota</taxon>
        <taxon>Verrucomicrobiia</taxon>
        <taxon>Verrucomicrobiales</taxon>
        <taxon>Verrucomicrobiaceae</taxon>
        <taxon>Prosthecobacter</taxon>
    </lineage>
</organism>
<keyword evidence="4" id="KW-0408">Iron</keyword>
<evidence type="ECO:0000256" key="2">
    <source>
        <dbReference type="ARBA" id="ARBA00022723"/>
    </source>
</evidence>
<dbReference type="SUPFAM" id="SSF51905">
    <property type="entry name" value="FAD/NAD(P)-binding domain"/>
    <property type="match status" value="1"/>
</dbReference>
<dbReference type="GO" id="GO:0016491">
    <property type="term" value="F:oxidoreductase activity"/>
    <property type="evidence" value="ECO:0007669"/>
    <property type="project" value="UniProtKB-KW"/>
</dbReference>
<keyword evidence="5" id="KW-0411">Iron-sulfur</keyword>
<dbReference type="InterPro" id="IPR036278">
    <property type="entry name" value="Sialidase_sf"/>
</dbReference>
<proteinExistence type="predicted"/>
<dbReference type="Gene3D" id="2.120.10.10">
    <property type="match status" value="2"/>
</dbReference>
<keyword evidence="3" id="KW-0560">Oxidoreductase</keyword>
<keyword evidence="9" id="KW-1185">Reference proteome</keyword>
<dbReference type="Pfam" id="PF25275">
    <property type="entry name" value="Golvesin_C"/>
    <property type="match status" value="1"/>
</dbReference>
<dbReference type="GO" id="GO:0046872">
    <property type="term" value="F:metal ion binding"/>
    <property type="evidence" value="ECO:0007669"/>
    <property type="project" value="UniProtKB-KW"/>
</dbReference>
<accession>A0A1T4YF45</accession>
<dbReference type="AlphaFoldDB" id="A0A1T4YF45"/>
<dbReference type="PANTHER" id="PTHR43498:SF1">
    <property type="entry name" value="COB--COM HETERODISULFIDE REDUCTASE IRON-SULFUR SUBUNIT A"/>
    <property type="match status" value="1"/>
</dbReference>
<name>A0A1T4YF45_9BACT</name>
<protein>
    <submittedName>
        <fullName evidence="8">BNR repeat-like domain-containing protein</fullName>
    </submittedName>
</protein>
<dbReference type="CDD" id="cd15482">
    <property type="entry name" value="Sialidase_non-viral"/>
    <property type="match status" value="1"/>
</dbReference>
<dbReference type="SUPFAM" id="SSF50939">
    <property type="entry name" value="Sialidases"/>
    <property type="match status" value="1"/>
</dbReference>
<evidence type="ECO:0000256" key="5">
    <source>
        <dbReference type="ARBA" id="ARBA00023014"/>
    </source>
</evidence>
<gene>
    <name evidence="8" type="ORF">SAMN02745166_03144</name>
</gene>
<reference evidence="9" key="1">
    <citation type="submission" date="2017-02" db="EMBL/GenBank/DDBJ databases">
        <authorList>
            <person name="Varghese N."/>
            <person name="Submissions S."/>
        </authorList>
    </citation>
    <scope>NUCLEOTIDE SEQUENCE [LARGE SCALE GENOMIC DNA]</scope>
    <source>
        <strain evidence="9">ATCC 700200</strain>
    </source>
</reference>
<dbReference type="PANTHER" id="PTHR43498">
    <property type="entry name" value="FERREDOXIN:COB-COM HETERODISULFIDE REDUCTASE SUBUNIT A"/>
    <property type="match status" value="1"/>
</dbReference>
<dbReference type="STRING" id="48467.SAMN02745166_03144"/>